<dbReference type="Pfam" id="PF22264">
    <property type="entry name" value="DUF6952"/>
    <property type="match status" value="1"/>
</dbReference>
<dbReference type="Proteomes" id="UP000240608">
    <property type="component" value="Unassembled WGS sequence"/>
</dbReference>
<dbReference type="AlphaFoldDB" id="A0A2T4DSD7"/>
<protein>
    <submittedName>
        <fullName evidence="1">Uncharacterized protein</fullName>
    </submittedName>
</protein>
<accession>A0A2T4DSD7</accession>
<comment type="caution">
    <text evidence="1">The sequence shown here is derived from an EMBL/GenBank/DDBJ whole genome shotgun (WGS) entry which is preliminary data.</text>
</comment>
<organism evidence="1 2">
    <name type="scientific">Marivirga lumbricoides</name>
    <dbReference type="NCBI Taxonomy" id="1046115"/>
    <lineage>
        <taxon>Bacteria</taxon>
        <taxon>Pseudomonadati</taxon>
        <taxon>Bacteroidota</taxon>
        <taxon>Cytophagia</taxon>
        <taxon>Cytophagales</taxon>
        <taxon>Marivirgaceae</taxon>
        <taxon>Marivirga</taxon>
    </lineage>
</organism>
<reference evidence="1 2" key="1">
    <citation type="submission" date="2018-03" db="EMBL/GenBank/DDBJ databases">
        <title>Cross-interface Injection: A General Nanoliter Liquid Handling Method Applied to Single Cells Genome Amplification Automated Nanoliter Liquid Handling Applied to Single Cell Multiple Displacement Amplification.</title>
        <authorList>
            <person name="Yun J."/>
            <person name="Xu P."/>
            <person name="Xu J."/>
            <person name="Dai X."/>
            <person name="Wang Y."/>
            <person name="Zheng X."/>
            <person name="Cao C."/>
            <person name="Yi Q."/>
            <person name="Zhu Y."/>
            <person name="Wang L."/>
            <person name="Dong Z."/>
            <person name="Huang Y."/>
            <person name="Huang L."/>
            <person name="Du W."/>
        </authorList>
    </citation>
    <scope>NUCLEOTIDE SEQUENCE [LARGE SCALE GENOMIC DNA]</scope>
    <source>
        <strain evidence="1 2">Z-D1-2</strain>
    </source>
</reference>
<sequence>MRLPIIKHVVEFIEKNDEDYVVESMELLEDLIEAKGIKDEELDVIGELLSNFSGALEVSKEMKKGTPQKEALNGFMKRVMGSIDK</sequence>
<proteinExistence type="predicted"/>
<dbReference type="EMBL" id="PYVU01000038">
    <property type="protein sequence ID" value="PTB96720.1"/>
    <property type="molecule type" value="Genomic_DNA"/>
</dbReference>
<name>A0A2T4DSD7_9BACT</name>
<evidence type="ECO:0000313" key="2">
    <source>
        <dbReference type="Proteomes" id="UP000240608"/>
    </source>
</evidence>
<dbReference type="InterPro" id="IPR053810">
    <property type="entry name" value="DUF6952"/>
</dbReference>
<evidence type="ECO:0000313" key="1">
    <source>
        <dbReference type="EMBL" id="PTB96720.1"/>
    </source>
</evidence>
<gene>
    <name evidence="1" type="ORF">C9994_06030</name>
</gene>